<feature type="transmembrane region" description="Helical" evidence="9">
    <location>
        <begin position="97"/>
        <end position="118"/>
    </location>
</feature>
<protein>
    <recommendedName>
        <fullName evidence="9">Sidoreflexin</fullName>
    </recommendedName>
</protein>
<keyword evidence="3" id="KW-0813">Transport</keyword>
<feature type="transmembrane region" description="Helical" evidence="9">
    <location>
        <begin position="143"/>
        <end position="163"/>
    </location>
</feature>
<evidence type="ECO:0000256" key="7">
    <source>
        <dbReference type="ARBA" id="ARBA00023128"/>
    </source>
</evidence>
<organism evidence="10 11">
    <name type="scientific">Potamilus streckersoni</name>
    <dbReference type="NCBI Taxonomy" id="2493646"/>
    <lineage>
        <taxon>Eukaryota</taxon>
        <taxon>Metazoa</taxon>
        <taxon>Spiralia</taxon>
        <taxon>Lophotrochozoa</taxon>
        <taxon>Mollusca</taxon>
        <taxon>Bivalvia</taxon>
        <taxon>Autobranchia</taxon>
        <taxon>Heteroconchia</taxon>
        <taxon>Palaeoheterodonta</taxon>
        <taxon>Unionida</taxon>
        <taxon>Unionoidea</taxon>
        <taxon>Unionidae</taxon>
        <taxon>Ambleminae</taxon>
        <taxon>Lampsilini</taxon>
        <taxon>Potamilus</taxon>
    </lineage>
</organism>
<comment type="subcellular location">
    <subcellularLocation>
        <location evidence="1 9">Mitochondrion membrane</location>
        <topology evidence="1 9">Multi-pass membrane protein</topology>
    </subcellularLocation>
</comment>
<dbReference type="GO" id="GO:0005743">
    <property type="term" value="C:mitochondrial inner membrane"/>
    <property type="evidence" value="ECO:0007669"/>
    <property type="project" value="TreeGrafter"/>
</dbReference>
<keyword evidence="11" id="KW-1185">Reference proteome</keyword>
<reference evidence="10" key="2">
    <citation type="journal article" date="2021" name="Genome Biol. Evol.">
        <title>Developing a high-quality reference genome for a parasitic bivalve with doubly uniparental inheritance (Bivalvia: Unionida).</title>
        <authorList>
            <person name="Smith C.H."/>
        </authorList>
    </citation>
    <scope>NUCLEOTIDE SEQUENCE</scope>
    <source>
        <strain evidence="10">CHS0354</strain>
        <tissue evidence="10">Mantle</tissue>
    </source>
</reference>
<evidence type="ECO:0000256" key="5">
    <source>
        <dbReference type="ARBA" id="ARBA00022970"/>
    </source>
</evidence>
<comment type="similarity">
    <text evidence="2 9">Belongs to the sideroflexin family.</text>
</comment>
<reference evidence="10" key="1">
    <citation type="journal article" date="2021" name="Genome Biol. Evol.">
        <title>A High-Quality Reference Genome for a Parasitic Bivalve with Doubly Uniparental Inheritance (Bivalvia: Unionida).</title>
        <authorList>
            <person name="Smith C.H."/>
        </authorList>
    </citation>
    <scope>NUCLEOTIDE SEQUENCE</scope>
    <source>
        <strain evidence="10">CHS0354</strain>
    </source>
</reference>
<evidence type="ECO:0000313" key="10">
    <source>
        <dbReference type="EMBL" id="KAK3576068.1"/>
    </source>
</evidence>
<feature type="transmembrane region" description="Helical" evidence="9">
    <location>
        <begin position="226"/>
        <end position="244"/>
    </location>
</feature>
<dbReference type="EMBL" id="JAEAOA010001139">
    <property type="protein sequence ID" value="KAK3576068.1"/>
    <property type="molecule type" value="Genomic_DNA"/>
</dbReference>
<dbReference type="GO" id="GO:0140300">
    <property type="term" value="P:serine import into mitochondrion"/>
    <property type="evidence" value="ECO:0007669"/>
    <property type="project" value="TreeGrafter"/>
</dbReference>
<keyword evidence="5" id="KW-0029">Amino-acid transport</keyword>
<keyword evidence="8 9" id="KW-0472">Membrane</keyword>
<dbReference type="Pfam" id="PF03820">
    <property type="entry name" value="SFXNs"/>
    <property type="match status" value="1"/>
</dbReference>
<evidence type="ECO:0000313" key="11">
    <source>
        <dbReference type="Proteomes" id="UP001195483"/>
    </source>
</evidence>
<dbReference type="GO" id="GO:0015075">
    <property type="term" value="F:monoatomic ion transmembrane transporter activity"/>
    <property type="evidence" value="ECO:0007669"/>
    <property type="project" value="InterPro"/>
</dbReference>
<sequence>MERIDLDKPQWNLDTFRGRLNHFASITDPRLSFYSTSKLLEAKMLVEQYRAIKEPRGTTVDQVLHARRMYLSAFHPDTGELQNVIGRMSFQVPGGMLLIGAMITFYRSNSAVIFWQWANQSFNALVNYTNRNAGSTLTNKQMATAYISATSSALVTALGLKAFLANRASPLMQRFVPFVAVAAANVVNIPLMRQSEIVNGVPVYDKSGKKITESRYAAVKGISQVILSRIMICSPGMILLPVLMERLEKTAWLQRNRFINPPLQIFLSGVTLLVMVPVGCAIFNQNCSVPTSRLLIMDGKQFKDLKADYGKPLPDRVYFNKGL</sequence>
<dbReference type="NCBIfam" id="TIGR00798">
    <property type="entry name" value="mtc"/>
    <property type="match status" value="1"/>
</dbReference>
<accession>A0AAE0RM30</accession>
<keyword evidence="4 9" id="KW-0812">Transmembrane</keyword>
<dbReference type="PANTHER" id="PTHR11153">
    <property type="entry name" value="SIDEROFLEXIN"/>
    <property type="match status" value="1"/>
</dbReference>
<dbReference type="AlphaFoldDB" id="A0AAE0RM30"/>
<dbReference type="Proteomes" id="UP001195483">
    <property type="component" value="Unassembled WGS sequence"/>
</dbReference>
<keyword evidence="7 9" id="KW-0496">Mitochondrion</keyword>
<feature type="transmembrane region" description="Helical" evidence="9">
    <location>
        <begin position="265"/>
        <end position="284"/>
    </location>
</feature>
<dbReference type="InterPro" id="IPR004686">
    <property type="entry name" value="Mtc"/>
</dbReference>
<reference evidence="10" key="3">
    <citation type="submission" date="2023-05" db="EMBL/GenBank/DDBJ databases">
        <authorList>
            <person name="Smith C.H."/>
        </authorList>
    </citation>
    <scope>NUCLEOTIDE SEQUENCE</scope>
    <source>
        <strain evidence="10">CHS0354</strain>
        <tissue evidence="10">Mantle</tissue>
    </source>
</reference>
<evidence type="ECO:0000256" key="6">
    <source>
        <dbReference type="ARBA" id="ARBA00022989"/>
    </source>
</evidence>
<gene>
    <name evidence="10" type="ORF">CHS0354_018339</name>
</gene>
<comment type="caution">
    <text evidence="10">The sequence shown here is derived from an EMBL/GenBank/DDBJ whole genome shotgun (WGS) entry which is preliminary data.</text>
</comment>
<evidence type="ECO:0000256" key="3">
    <source>
        <dbReference type="ARBA" id="ARBA00022448"/>
    </source>
</evidence>
<evidence type="ECO:0000256" key="4">
    <source>
        <dbReference type="ARBA" id="ARBA00022692"/>
    </source>
</evidence>
<evidence type="ECO:0000256" key="8">
    <source>
        <dbReference type="ARBA" id="ARBA00023136"/>
    </source>
</evidence>
<proteinExistence type="inferred from homology"/>
<evidence type="ECO:0000256" key="1">
    <source>
        <dbReference type="ARBA" id="ARBA00004225"/>
    </source>
</evidence>
<evidence type="ECO:0000256" key="9">
    <source>
        <dbReference type="RuleBase" id="RU362000"/>
    </source>
</evidence>
<keyword evidence="6 9" id="KW-1133">Transmembrane helix</keyword>
<evidence type="ECO:0000256" key="2">
    <source>
        <dbReference type="ARBA" id="ARBA00005974"/>
    </source>
</evidence>
<name>A0AAE0RM30_9BIVA</name>
<dbReference type="PANTHER" id="PTHR11153:SF14">
    <property type="entry name" value="SIDEROFLEXIN-2"/>
    <property type="match status" value="1"/>
</dbReference>